<dbReference type="Proteomes" id="UP000295096">
    <property type="component" value="Unassembled WGS sequence"/>
</dbReference>
<dbReference type="Pfam" id="PF02668">
    <property type="entry name" value="TauD"/>
    <property type="match status" value="1"/>
</dbReference>
<gene>
    <name evidence="7" type="ORF">E2C06_04215</name>
</gene>
<evidence type="ECO:0000256" key="2">
    <source>
        <dbReference type="ARBA" id="ARBA00022723"/>
    </source>
</evidence>
<dbReference type="InterPro" id="IPR042098">
    <property type="entry name" value="TauD-like_sf"/>
</dbReference>
<proteinExistence type="inferred from homology"/>
<dbReference type="RefSeq" id="WP_133287310.1">
    <property type="nucleotide sequence ID" value="NZ_SMSJ01000003.1"/>
</dbReference>
<dbReference type="SUPFAM" id="SSF51197">
    <property type="entry name" value="Clavaminate synthase-like"/>
    <property type="match status" value="1"/>
</dbReference>
<dbReference type="GO" id="GO:0046872">
    <property type="term" value="F:metal ion binding"/>
    <property type="evidence" value="ECO:0007669"/>
    <property type="project" value="UniProtKB-KW"/>
</dbReference>
<evidence type="ECO:0000313" key="7">
    <source>
        <dbReference type="EMBL" id="TDH64030.1"/>
    </source>
</evidence>
<evidence type="ECO:0000259" key="6">
    <source>
        <dbReference type="Pfam" id="PF02668"/>
    </source>
</evidence>
<dbReference type="InterPro" id="IPR003819">
    <property type="entry name" value="TauD/TfdA-like"/>
</dbReference>
<keyword evidence="2" id="KW-0479">Metal-binding</keyword>
<dbReference type="EMBL" id="SMSJ01000003">
    <property type="protein sequence ID" value="TDH64030.1"/>
    <property type="molecule type" value="Genomic_DNA"/>
</dbReference>
<dbReference type="GO" id="GO:0005737">
    <property type="term" value="C:cytoplasm"/>
    <property type="evidence" value="ECO:0007669"/>
    <property type="project" value="TreeGrafter"/>
</dbReference>
<organism evidence="7 8">
    <name type="scientific">Dankookia rubra</name>
    <dbReference type="NCBI Taxonomy" id="1442381"/>
    <lineage>
        <taxon>Bacteria</taxon>
        <taxon>Pseudomonadati</taxon>
        <taxon>Pseudomonadota</taxon>
        <taxon>Alphaproteobacteria</taxon>
        <taxon>Acetobacterales</taxon>
        <taxon>Roseomonadaceae</taxon>
        <taxon>Dankookia</taxon>
    </lineage>
</organism>
<evidence type="ECO:0000256" key="4">
    <source>
        <dbReference type="ARBA" id="ARBA00023002"/>
    </source>
</evidence>
<evidence type="ECO:0000256" key="1">
    <source>
        <dbReference type="ARBA" id="ARBA00005896"/>
    </source>
</evidence>
<dbReference type="GO" id="GO:0006790">
    <property type="term" value="P:sulfur compound metabolic process"/>
    <property type="evidence" value="ECO:0007669"/>
    <property type="project" value="TreeGrafter"/>
</dbReference>
<dbReference type="PANTHER" id="PTHR30468:SF1">
    <property type="entry name" value="ALPHA-KETOGLUTARATE-DEPENDENT SULFONATE DIOXYGENASE"/>
    <property type="match status" value="1"/>
</dbReference>
<keyword evidence="3 7" id="KW-0223">Dioxygenase</keyword>
<dbReference type="PANTHER" id="PTHR30468">
    <property type="entry name" value="ALPHA-KETOGLUTARATE-DEPENDENT SULFONATE DIOXYGENASE"/>
    <property type="match status" value="1"/>
</dbReference>
<dbReference type="Gene3D" id="3.60.130.10">
    <property type="entry name" value="Clavaminate synthase-like"/>
    <property type="match status" value="1"/>
</dbReference>
<keyword evidence="4" id="KW-0560">Oxidoreductase</keyword>
<dbReference type="OrthoDB" id="7346227at2"/>
<comment type="similarity">
    <text evidence="1">Belongs to the TfdA dioxygenase family.</text>
</comment>
<keyword evidence="8" id="KW-1185">Reference proteome</keyword>
<reference evidence="7 8" key="1">
    <citation type="journal article" date="2016" name="J. Microbiol.">
        <title>Dankookia rubra gen. nov., sp. nov., an alphaproteobacterium isolated from sediment of a shallow stream.</title>
        <authorList>
            <person name="Kim W.H."/>
            <person name="Kim D.H."/>
            <person name="Kang K."/>
            <person name="Ahn T.Y."/>
        </authorList>
    </citation>
    <scope>NUCLEOTIDE SEQUENCE [LARGE SCALE GENOMIC DNA]</scope>
    <source>
        <strain evidence="7 8">JCM30602</strain>
    </source>
</reference>
<dbReference type="InterPro" id="IPR051323">
    <property type="entry name" value="AtsK-like"/>
</dbReference>
<feature type="domain" description="TauD/TfdA-like" evidence="6">
    <location>
        <begin position="8"/>
        <end position="273"/>
    </location>
</feature>
<dbReference type="GO" id="GO:0000908">
    <property type="term" value="F:taurine dioxygenase activity"/>
    <property type="evidence" value="ECO:0007669"/>
    <property type="project" value="TreeGrafter"/>
</dbReference>
<comment type="caution">
    <text evidence="7">The sequence shown here is derived from an EMBL/GenBank/DDBJ whole genome shotgun (WGS) entry which is preliminary data.</text>
</comment>
<evidence type="ECO:0000256" key="3">
    <source>
        <dbReference type="ARBA" id="ARBA00022964"/>
    </source>
</evidence>
<name>A0A4R5QKM9_9PROT</name>
<evidence type="ECO:0000313" key="8">
    <source>
        <dbReference type="Proteomes" id="UP000295096"/>
    </source>
</evidence>
<accession>A0A4R5QKM9</accession>
<protein>
    <submittedName>
        <fullName evidence="7">TauD/TfdA family dioxygenase</fullName>
    </submittedName>
</protein>
<keyword evidence="5" id="KW-0408">Iron</keyword>
<evidence type="ECO:0000256" key="5">
    <source>
        <dbReference type="ARBA" id="ARBA00023004"/>
    </source>
</evidence>
<dbReference type="AlphaFoldDB" id="A0A4R5QKM9"/>
<sequence>MLSNSIRVEPVGSAVGATIEGIDLAAPLGPEAVGLIRETLFDRGVVFFHGQSLTPEQHIAFAEQFAPININRFFRAAEGYPAIAEVRKEPAQTKNIGGGWHTDHSYDQVPALGSVLLARELPPRGGDTLFASMYAAYDALSDGLKATLEGLRAVHSSRHVFGPKVQTEAHADGRYRNAEQAVQDAVHPVVIRHPGSNRRALYVNPGFTLRFEGWTEEESRGLLDVLYRHAQRPEFQCRFQWREGSIAFWDNRATWHYAANDYQGERRLMHRITLEGVPLA</sequence>